<organism evidence="5 6">
    <name type="scientific">Armillaria novae-zelandiae</name>
    <dbReference type="NCBI Taxonomy" id="153914"/>
    <lineage>
        <taxon>Eukaryota</taxon>
        <taxon>Fungi</taxon>
        <taxon>Dikarya</taxon>
        <taxon>Basidiomycota</taxon>
        <taxon>Agaricomycotina</taxon>
        <taxon>Agaricomycetes</taxon>
        <taxon>Agaricomycetidae</taxon>
        <taxon>Agaricales</taxon>
        <taxon>Marasmiineae</taxon>
        <taxon>Physalacriaceae</taxon>
        <taxon>Armillaria</taxon>
    </lineage>
</organism>
<dbReference type="PANTHER" id="PTHR33365">
    <property type="entry name" value="YALI0B05434P"/>
    <property type="match status" value="1"/>
</dbReference>
<dbReference type="Proteomes" id="UP001175227">
    <property type="component" value="Unassembled WGS sequence"/>
</dbReference>
<dbReference type="AlphaFoldDB" id="A0AA39NSQ5"/>
<evidence type="ECO:0000256" key="1">
    <source>
        <dbReference type="ARBA" id="ARBA00004685"/>
    </source>
</evidence>
<keyword evidence="4" id="KW-0812">Transmembrane</keyword>
<protein>
    <submittedName>
        <fullName evidence="5">Uncharacterized protein</fullName>
    </submittedName>
</protein>
<evidence type="ECO:0000256" key="4">
    <source>
        <dbReference type="SAM" id="Phobius"/>
    </source>
</evidence>
<keyword evidence="2" id="KW-0560">Oxidoreductase</keyword>
<gene>
    <name evidence="5" type="ORF">IW261DRAFT_906222</name>
</gene>
<dbReference type="GO" id="GO:0043386">
    <property type="term" value="P:mycotoxin biosynthetic process"/>
    <property type="evidence" value="ECO:0007669"/>
    <property type="project" value="InterPro"/>
</dbReference>
<evidence type="ECO:0000313" key="6">
    <source>
        <dbReference type="Proteomes" id="UP001175227"/>
    </source>
</evidence>
<keyword evidence="4" id="KW-1133">Transmembrane helix</keyword>
<reference evidence="5" key="1">
    <citation type="submission" date="2023-06" db="EMBL/GenBank/DDBJ databases">
        <authorList>
            <consortium name="Lawrence Berkeley National Laboratory"/>
            <person name="Ahrendt S."/>
            <person name="Sahu N."/>
            <person name="Indic B."/>
            <person name="Wong-Bajracharya J."/>
            <person name="Merenyi Z."/>
            <person name="Ke H.-M."/>
            <person name="Monk M."/>
            <person name="Kocsube S."/>
            <person name="Drula E."/>
            <person name="Lipzen A."/>
            <person name="Balint B."/>
            <person name="Henrissat B."/>
            <person name="Andreopoulos B."/>
            <person name="Martin F.M."/>
            <person name="Harder C.B."/>
            <person name="Rigling D."/>
            <person name="Ford K.L."/>
            <person name="Foster G.D."/>
            <person name="Pangilinan J."/>
            <person name="Papanicolaou A."/>
            <person name="Barry K."/>
            <person name="LaButti K."/>
            <person name="Viragh M."/>
            <person name="Koriabine M."/>
            <person name="Yan M."/>
            <person name="Riley R."/>
            <person name="Champramary S."/>
            <person name="Plett K.L."/>
            <person name="Tsai I.J."/>
            <person name="Slot J."/>
            <person name="Sipos G."/>
            <person name="Plett J."/>
            <person name="Nagy L.G."/>
            <person name="Grigoriev I.V."/>
        </authorList>
    </citation>
    <scope>NUCLEOTIDE SEQUENCE</scope>
    <source>
        <strain evidence="5">ICMP 16352</strain>
    </source>
</reference>
<dbReference type="Pfam" id="PF11807">
    <property type="entry name" value="UstYa"/>
    <property type="match status" value="1"/>
</dbReference>
<keyword evidence="6" id="KW-1185">Reference proteome</keyword>
<evidence type="ECO:0000313" key="5">
    <source>
        <dbReference type="EMBL" id="KAK0471096.1"/>
    </source>
</evidence>
<evidence type="ECO:0000256" key="2">
    <source>
        <dbReference type="ARBA" id="ARBA00023002"/>
    </source>
</evidence>
<evidence type="ECO:0000256" key="3">
    <source>
        <dbReference type="ARBA" id="ARBA00035112"/>
    </source>
</evidence>
<name>A0AA39NSQ5_9AGAR</name>
<dbReference type="GO" id="GO:0016491">
    <property type="term" value="F:oxidoreductase activity"/>
    <property type="evidence" value="ECO:0007669"/>
    <property type="project" value="UniProtKB-KW"/>
</dbReference>
<dbReference type="EMBL" id="JAUEPR010000054">
    <property type="protein sequence ID" value="KAK0471096.1"/>
    <property type="molecule type" value="Genomic_DNA"/>
</dbReference>
<comment type="similarity">
    <text evidence="3">Belongs to the ustYa family.</text>
</comment>
<comment type="pathway">
    <text evidence="1">Mycotoxin biosynthesis.</text>
</comment>
<keyword evidence="4" id="KW-0472">Membrane</keyword>
<accession>A0AA39NSQ5</accession>
<sequence length="240" mass="27806">MDKYYTGSSIDHRSVPRLTFLSEVEMKGDSCIQTTMAFMSIVSLCFSLYFLLSTFRLLHSIPSRSDIRYLQYGKPNHTFASDDVPLYFPSQAGLASMYIEESVHYSFDGAGYDEWWIGDAEGNGTIRLGPSNRLFFISFWHQLHCLRMMHAALKANAASLDDLFHAEHCLNLLRQWVLCHADTSLEPGDFIKRNFKYDLGNQLHVCHDWDTLYVEASRNWHEWVHVWQLKNFNATTESSL</sequence>
<comment type="caution">
    <text evidence="5">The sequence shown here is derived from an EMBL/GenBank/DDBJ whole genome shotgun (WGS) entry which is preliminary data.</text>
</comment>
<feature type="transmembrane region" description="Helical" evidence="4">
    <location>
        <begin position="36"/>
        <end position="58"/>
    </location>
</feature>
<dbReference type="InterPro" id="IPR021765">
    <property type="entry name" value="UstYa-like"/>
</dbReference>
<proteinExistence type="inferred from homology"/>
<dbReference type="PANTHER" id="PTHR33365:SF11">
    <property type="entry name" value="TAT PATHWAY SIGNAL SEQUENCE"/>
    <property type="match status" value="1"/>
</dbReference>